<dbReference type="AlphaFoldDB" id="A0A930VKH9"/>
<dbReference type="Proteomes" id="UP000660668">
    <property type="component" value="Unassembled WGS sequence"/>
</dbReference>
<dbReference type="PRINTS" id="PR00368">
    <property type="entry name" value="FADPNR"/>
</dbReference>
<proteinExistence type="predicted"/>
<dbReference type="Gene3D" id="3.30.390.30">
    <property type="match status" value="1"/>
</dbReference>
<dbReference type="InterPro" id="IPR023753">
    <property type="entry name" value="FAD/NAD-binding_dom"/>
</dbReference>
<keyword evidence="8" id="KW-1185">Reference proteome</keyword>
<evidence type="ECO:0000313" key="7">
    <source>
        <dbReference type="EMBL" id="MBF4766296.1"/>
    </source>
</evidence>
<keyword evidence="3" id="KW-0274">FAD</keyword>
<protein>
    <submittedName>
        <fullName evidence="7">FAD-dependent oxidoreductase</fullName>
    </submittedName>
</protein>
<comment type="cofactor">
    <cofactor evidence="1">
        <name>FAD</name>
        <dbReference type="ChEBI" id="CHEBI:57692"/>
    </cofactor>
</comment>
<dbReference type="Pfam" id="PF14759">
    <property type="entry name" value="Reductase_C"/>
    <property type="match status" value="1"/>
</dbReference>
<dbReference type="SUPFAM" id="SSF55424">
    <property type="entry name" value="FAD/NAD-linked reductases, dimerisation (C-terminal) domain"/>
    <property type="match status" value="1"/>
</dbReference>
<dbReference type="InterPro" id="IPR036188">
    <property type="entry name" value="FAD/NAD-bd_sf"/>
</dbReference>
<gene>
    <name evidence="7" type="ORF">ISU10_00775</name>
</gene>
<dbReference type="InterPro" id="IPR050446">
    <property type="entry name" value="FAD-oxidoreductase/Apoptosis"/>
</dbReference>
<evidence type="ECO:0000256" key="2">
    <source>
        <dbReference type="ARBA" id="ARBA00022630"/>
    </source>
</evidence>
<reference evidence="7" key="1">
    <citation type="submission" date="2020-11" db="EMBL/GenBank/DDBJ databases">
        <title>Nocardioides cynanchi sp. nov., isolated from soil of rhizosphere of Cynanchum wilfordii.</title>
        <authorList>
            <person name="Lee J.-S."/>
            <person name="Suh M.K."/>
            <person name="Kim J.-S."/>
        </authorList>
    </citation>
    <scope>NUCLEOTIDE SEQUENCE</scope>
    <source>
        <strain evidence="7">KCTC 19276</strain>
    </source>
</reference>
<accession>A0A930VKH9</accession>
<dbReference type="InterPro" id="IPR028202">
    <property type="entry name" value="Reductase_C"/>
</dbReference>
<dbReference type="EMBL" id="JADKPO010000001">
    <property type="protein sequence ID" value="MBF4766296.1"/>
    <property type="molecule type" value="Genomic_DNA"/>
</dbReference>
<keyword evidence="4" id="KW-0560">Oxidoreductase</keyword>
<dbReference type="InterPro" id="IPR016156">
    <property type="entry name" value="FAD/NAD-linked_Rdtase_dimer_sf"/>
</dbReference>
<evidence type="ECO:0000256" key="4">
    <source>
        <dbReference type="ARBA" id="ARBA00023002"/>
    </source>
</evidence>
<evidence type="ECO:0000259" key="6">
    <source>
        <dbReference type="Pfam" id="PF14759"/>
    </source>
</evidence>
<dbReference type="Gene3D" id="3.50.50.60">
    <property type="entry name" value="FAD/NAD(P)-binding domain"/>
    <property type="match status" value="2"/>
</dbReference>
<evidence type="ECO:0000256" key="1">
    <source>
        <dbReference type="ARBA" id="ARBA00001974"/>
    </source>
</evidence>
<keyword evidence="2" id="KW-0285">Flavoprotein</keyword>
<dbReference type="PANTHER" id="PTHR43557:SF2">
    <property type="entry name" value="RIESKE DOMAIN-CONTAINING PROTEIN-RELATED"/>
    <property type="match status" value="1"/>
</dbReference>
<dbReference type="Pfam" id="PF07992">
    <property type="entry name" value="Pyr_redox_2"/>
    <property type="match status" value="1"/>
</dbReference>
<feature type="domain" description="Reductase C-terminal" evidence="6">
    <location>
        <begin position="324"/>
        <end position="406"/>
    </location>
</feature>
<name>A0A930VKH9_9ACTN</name>
<organism evidence="7 8">
    <name type="scientific">Nocardioides agariphilus</name>
    <dbReference type="NCBI Taxonomy" id="433664"/>
    <lineage>
        <taxon>Bacteria</taxon>
        <taxon>Bacillati</taxon>
        <taxon>Actinomycetota</taxon>
        <taxon>Actinomycetes</taxon>
        <taxon>Propionibacteriales</taxon>
        <taxon>Nocardioidaceae</taxon>
        <taxon>Nocardioides</taxon>
    </lineage>
</organism>
<dbReference type="GO" id="GO:0016651">
    <property type="term" value="F:oxidoreductase activity, acting on NAD(P)H"/>
    <property type="evidence" value="ECO:0007669"/>
    <property type="project" value="TreeGrafter"/>
</dbReference>
<sequence>MSPVDGPAPRSLVLVGGGQASAVAARTLRRRGYDGRILVVGDEVHRPYQRPPLSKEYLGAADDSSLALLPEEWTSPNDVEVRTGVRVLKVSAADGGVVLDDGSTLHADAVLLATGSRARRLPGVDGDVVHYLRTRDDADALREALVPGAGVVLVGGGFIGGEVASTALERGAVVTMLEAGPVPLAQAVGPRLGAACARVQRAAGVDVRVETAVRGVSRLNGGRLLVSTSGDDVEADVVVVGVGAVPNVEVAVDSGLDVDGGVLVDQHCRTSQERVFAAGDVANHLHPGLGHRVRVEHFEHASRQAAVAARNMMGETTAYDEPHWFWSDQFGRNFQHVGHAGDGDRMVVRGDLEDDGWTAFFLDGDRVTAAFSLDSGEDIAVARELISARMPVPDEVLADRDVDLFEALEGMG</sequence>
<comment type="caution">
    <text evidence="7">The sequence shown here is derived from an EMBL/GenBank/DDBJ whole genome shotgun (WGS) entry which is preliminary data.</text>
</comment>
<feature type="domain" description="FAD/NAD(P)-binding" evidence="5">
    <location>
        <begin position="11"/>
        <end position="305"/>
    </location>
</feature>
<dbReference type="SUPFAM" id="SSF51905">
    <property type="entry name" value="FAD/NAD(P)-binding domain"/>
    <property type="match status" value="1"/>
</dbReference>
<evidence type="ECO:0000259" key="5">
    <source>
        <dbReference type="Pfam" id="PF07992"/>
    </source>
</evidence>
<evidence type="ECO:0000256" key="3">
    <source>
        <dbReference type="ARBA" id="ARBA00022827"/>
    </source>
</evidence>
<dbReference type="PRINTS" id="PR00411">
    <property type="entry name" value="PNDRDTASEI"/>
</dbReference>
<evidence type="ECO:0000313" key="8">
    <source>
        <dbReference type="Proteomes" id="UP000660668"/>
    </source>
</evidence>
<dbReference type="GO" id="GO:0005737">
    <property type="term" value="C:cytoplasm"/>
    <property type="evidence" value="ECO:0007669"/>
    <property type="project" value="TreeGrafter"/>
</dbReference>
<dbReference type="RefSeq" id="WP_194694444.1">
    <property type="nucleotide sequence ID" value="NZ_JADKPO010000001.1"/>
</dbReference>
<dbReference type="PANTHER" id="PTHR43557">
    <property type="entry name" value="APOPTOSIS-INDUCING FACTOR 1"/>
    <property type="match status" value="1"/>
</dbReference>